<keyword evidence="1" id="KW-0677">Repeat</keyword>
<dbReference type="InterPro" id="IPR051012">
    <property type="entry name" value="CellSynth/LPSAsmb/PSIAsmb"/>
</dbReference>
<reference evidence="4 5" key="1">
    <citation type="journal article" date="2015" name="Genome Announc.">
        <title>Expanding the biotechnology potential of lactobacilli through comparative genomics of 213 strains and associated genera.</title>
        <authorList>
            <person name="Sun Z."/>
            <person name="Harris H.M."/>
            <person name="McCann A."/>
            <person name="Guo C."/>
            <person name="Argimon S."/>
            <person name="Zhang W."/>
            <person name="Yang X."/>
            <person name="Jeffery I.B."/>
            <person name="Cooney J.C."/>
            <person name="Kagawa T.F."/>
            <person name="Liu W."/>
            <person name="Song Y."/>
            <person name="Salvetti E."/>
            <person name="Wrobel A."/>
            <person name="Rasinkangas P."/>
            <person name="Parkhill J."/>
            <person name="Rea M.C."/>
            <person name="O'Sullivan O."/>
            <person name="Ritari J."/>
            <person name="Douillard F.P."/>
            <person name="Paul Ross R."/>
            <person name="Yang R."/>
            <person name="Briner A.E."/>
            <person name="Felis G.E."/>
            <person name="de Vos W.M."/>
            <person name="Barrangou R."/>
            <person name="Klaenhammer T.R."/>
            <person name="Caufield P.W."/>
            <person name="Cui Y."/>
            <person name="Zhang H."/>
            <person name="O'Toole P.W."/>
        </authorList>
    </citation>
    <scope>NUCLEOTIDE SEQUENCE [LARGE SCALE GENOMIC DNA]</scope>
    <source>
        <strain evidence="4 5">DSM 18527</strain>
    </source>
</reference>
<evidence type="ECO:0000313" key="5">
    <source>
        <dbReference type="Proteomes" id="UP000051236"/>
    </source>
</evidence>
<proteinExistence type="predicted"/>
<sequence>MKMEVWAMSYSEQMLQALNDSDLSSANELFTQALRHDDEDTLYSLGEELYALGFLEQAQQIYLKLLKAYPNEDELKTVLADIAVSNDQADKALNYLQSIKPTSEAYVESLLTQADVYQTLGMPEVSEAKLNQAQQLAPDEPAIWFGLGELYLSLGRYAEAVPQYQKLLAQGEDQFAGVLIQQRLGASLAGMGAYEEAVTAYQQLPAEALDKDTNFQIGFLYLQLKDYQKAIDSLQQLAQADPDYTSLYPYLATAQEKMGDLQGALLTVQTGIAHDEYNEVLYQRGFDLATKLDQEEIAQKYLQKLLAINPDNQTAVLALSNLYLKQHRYQAVRDLLSAHMPDQQDPQMLWNLAQAQAALEDYDGAKENYLLAYNSLKTDPEFLKDLIAFFQEMGLVQEAILALKNYVKLVPDDFERQELLNELEDEQQL</sequence>
<dbReference type="Pfam" id="PF13432">
    <property type="entry name" value="TPR_16"/>
    <property type="match status" value="2"/>
</dbReference>
<feature type="repeat" description="TPR" evidence="3">
    <location>
        <begin position="141"/>
        <end position="174"/>
    </location>
</feature>
<dbReference type="Pfam" id="PF13181">
    <property type="entry name" value="TPR_8"/>
    <property type="match status" value="1"/>
</dbReference>
<dbReference type="SMART" id="SM00028">
    <property type="entry name" value="TPR"/>
    <property type="match status" value="8"/>
</dbReference>
<dbReference type="PATRIC" id="fig|1423734.3.peg.2457"/>
<dbReference type="Pfam" id="PF14559">
    <property type="entry name" value="TPR_19"/>
    <property type="match status" value="1"/>
</dbReference>
<dbReference type="PANTHER" id="PTHR45586:SF1">
    <property type="entry name" value="LIPOPOLYSACCHARIDE ASSEMBLY PROTEIN B"/>
    <property type="match status" value="1"/>
</dbReference>
<dbReference type="EMBL" id="AZGA01000002">
    <property type="protein sequence ID" value="KRM36551.1"/>
    <property type="molecule type" value="Genomic_DNA"/>
</dbReference>
<keyword evidence="2 3" id="KW-0802">TPR repeat</keyword>
<name>A0A0R1Y2K0_9LACO</name>
<comment type="caution">
    <text evidence="4">The sequence shown here is derived from an EMBL/GenBank/DDBJ whole genome shotgun (WGS) entry which is preliminary data.</text>
</comment>
<evidence type="ECO:0000256" key="2">
    <source>
        <dbReference type="ARBA" id="ARBA00022803"/>
    </source>
</evidence>
<dbReference type="InterPro" id="IPR019734">
    <property type="entry name" value="TPR_rpt"/>
</dbReference>
<gene>
    <name evidence="4" type="ORF">FC83_GL002423</name>
</gene>
<dbReference type="InterPro" id="IPR011990">
    <property type="entry name" value="TPR-like_helical_dom_sf"/>
</dbReference>
<dbReference type="AlphaFoldDB" id="A0A0R1Y2K0"/>
<dbReference type="Proteomes" id="UP000051236">
    <property type="component" value="Unassembled WGS sequence"/>
</dbReference>
<dbReference type="Gene3D" id="1.25.40.10">
    <property type="entry name" value="Tetratricopeptide repeat domain"/>
    <property type="match status" value="3"/>
</dbReference>
<dbReference type="STRING" id="1423734.FC83_GL002423"/>
<dbReference type="PROSITE" id="PS50005">
    <property type="entry name" value="TPR"/>
    <property type="match status" value="3"/>
</dbReference>
<evidence type="ECO:0000313" key="4">
    <source>
        <dbReference type="EMBL" id="KRM36551.1"/>
    </source>
</evidence>
<protein>
    <submittedName>
        <fullName evidence="4">Uncharacterized protein</fullName>
    </submittedName>
</protein>
<dbReference type="SUPFAM" id="SSF48452">
    <property type="entry name" value="TPR-like"/>
    <property type="match status" value="3"/>
</dbReference>
<keyword evidence="5" id="KW-1185">Reference proteome</keyword>
<evidence type="ECO:0000256" key="1">
    <source>
        <dbReference type="ARBA" id="ARBA00022737"/>
    </source>
</evidence>
<accession>A0A0R1Y2K0</accession>
<dbReference type="eggNOG" id="COG0457">
    <property type="taxonomic scope" value="Bacteria"/>
</dbReference>
<feature type="repeat" description="TPR" evidence="3">
    <location>
        <begin position="39"/>
        <end position="72"/>
    </location>
</feature>
<evidence type="ECO:0000256" key="3">
    <source>
        <dbReference type="PROSITE-ProRule" id="PRU00339"/>
    </source>
</evidence>
<feature type="repeat" description="TPR" evidence="3">
    <location>
        <begin position="211"/>
        <end position="244"/>
    </location>
</feature>
<organism evidence="4 5">
    <name type="scientific">Agrilactobacillus composti DSM 18527 = JCM 14202</name>
    <dbReference type="NCBI Taxonomy" id="1423734"/>
    <lineage>
        <taxon>Bacteria</taxon>
        <taxon>Bacillati</taxon>
        <taxon>Bacillota</taxon>
        <taxon>Bacilli</taxon>
        <taxon>Lactobacillales</taxon>
        <taxon>Lactobacillaceae</taxon>
        <taxon>Agrilactobacillus</taxon>
    </lineage>
</organism>
<dbReference type="PANTHER" id="PTHR45586">
    <property type="entry name" value="TPR REPEAT-CONTAINING PROTEIN PA4667"/>
    <property type="match status" value="1"/>
</dbReference>